<dbReference type="Proteomes" id="UP000662888">
    <property type="component" value="Chromosome"/>
</dbReference>
<organism evidence="1 2">
    <name type="scientific">Massilia antarctica</name>
    <dbReference type="NCBI Taxonomy" id="2765360"/>
    <lineage>
        <taxon>Bacteria</taxon>
        <taxon>Pseudomonadati</taxon>
        <taxon>Pseudomonadota</taxon>
        <taxon>Betaproteobacteria</taxon>
        <taxon>Burkholderiales</taxon>
        <taxon>Oxalobacteraceae</taxon>
        <taxon>Telluria group</taxon>
        <taxon>Massilia</taxon>
    </lineage>
</organism>
<gene>
    <name evidence="1" type="ORF">IV454_24010</name>
</gene>
<dbReference type="RefSeq" id="WP_206088175.1">
    <property type="nucleotide sequence ID" value="NZ_CP065053.1"/>
</dbReference>
<accession>A0AA48W9R6</accession>
<dbReference type="EMBL" id="CP065053">
    <property type="protein sequence ID" value="QPI48566.1"/>
    <property type="molecule type" value="Genomic_DNA"/>
</dbReference>
<name>A0AA48W9R6_9BURK</name>
<evidence type="ECO:0000313" key="2">
    <source>
        <dbReference type="Proteomes" id="UP000662888"/>
    </source>
</evidence>
<evidence type="ECO:0000313" key="1">
    <source>
        <dbReference type="EMBL" id="QPI48566.1"/>
    </source>
</evidence>
<reference evidence="1 2" key="1">
    <citation type="submission" date="2020-11" db="EMBL/GenBank/DDBJ databases">
        <authorList>
            <person name="Sun Q."/>
        </authorList>
    </citation>
    <scope>NUCLEOTIDE SEQUENCE [LARGE SCALE GENOMIC DNA]</scope>
    <source>
        <strain evidence="1 2">P8398</strain>
    </source>
</reference>
<sequence>MPAFPPPLSLRLNGGLRTEPFVLPLTPVETLLGVQLAPEDDLELGGAHYAYATVPTPARGLVDVLICANDPASPSSTYAARPDLLTALVIGWFGHNLLDLGRLEWQLRAAYGDLFDVAEYSIVTLPPADGAPSASEVHWVQHERTERHRGTPLAGTPTLACTLDVAFPAGCEGLARSTLDSLHDDTAAQIRQIQASALGDARTRLALSFDSPSLLDLGRYAQALELACGDSARVLAYAVSGDLQRDGHCLRVERRFASRLETLPDWLAAAPSTG</sequence>
<keyword evidence="2" id="KW-1185">Reference proteome</keyword>
<protein>
    <submittedName>
        <fullName evidence="1">Uncharacterized protein</fullName>
    </submittedName>
</protein>
<proteinExistence type="predicted"/>